<keyword evidence="2" id="KW-1185">Reference proteome</keyword>
<sequence>MRHSARVLVHGVTDRHHRAVHDPSPRVRNDDDVHAGAGSAVALLDNAWEPHRLRGHVRLHLLLRQLRPNSTTFIVPAEVFSARLRSTCHGISAATGKMGAIVGAFGFLYLAQNPDPAKAD</sequence>
<dbReference type="EMBL" id="JACMSC010000012">
    <property type="protein sequence ID" value="KAG6495778.1"/>
    <property type="molecule type" value="Genomic_DNA"/>
</dbReference>
<protein>
    <submittedName>
        <fullName evidence="1">Uncharacterized protein</fullName>
    </submittedName>
</protein>
<dbReference type="Proteomes" id="UP000734854">
    <property type="component" value="Unassembled WGS sequence"/>
</dbReference>
<reference evidence="1 2" key="1">
    <citation type="submission" date="2020-08" db="EMBL/GenBank/DDBJ databases">
        <title>Plant Genome Project.</title>
        <authorList>
            <person name="Zhang R.-G."/>
        </authorList>
    </citation>
    <scope>NUCLEOTIDE SEQUENCE [LARGE SCALE GENOMIC DNA]</scope>
    <source>
        <tissue evidence="1">Rhizome</tissue>
    </source>
</reference>
<dbReference type="AlphaFoldDB" id="A0A8J5G3U2"/>
<dbReference type="Gene3D" id="1.20.1250.20">
    <property type="entry name" value="MFS general substrate transporter like domains"/>
    <property type="match status" value="1"/>
</dbReference>
<dbReference type="InterPro" id="IPR036259">
    <property type="entry name" value="MFS_trans_sf"/>
</dbReference>
<accession>A0A8J5G3U2</accession>
<proteinExistence type="predicted"/>
<gene>
    <name evidence="1" type="ORF">ZIOFF_043605</name>
</gene>
<name>A0A8J5G3U2_ZINOF</name>
<evidence type="ECO:0000313" key="1">
    <source>
        <dbReference type="EMBL" id="KAG6495778.1"/>
    </source>
</evidence>
<comment type="caution">
    <text evidence="1">The sequence shown here is derived from an EMBL/GenBank/DDBJ whole genome shotgun (WGS) entry which is preliminary data.</text>
</comment>
<evidence type="ECO:0000313" key="2">
    <source>
        <dbReference type="Proteomes" id="UP000734854"/>
    </source>
</evidence>
<organism evidence="1 2">
    <name type="scientific">Zingiber officinale</name>
    <name type="common">Ginger</name>
    <name type="synonym">Amomum zingiber</name>
    <dbReference type="NCBI Taxonomy" id="94328"/>
    <lineage>
        <taxon>Eukaryota</taxon>
        <taxon>Viridiplantae</taxon>
        <taxon>Streptophyta</taxon>
        <taxon>Embryophyta</taxon>
        <taxon>Tracheophyta</taxon>
        <taxon>Spermatophyta</taxon>
        <taxon>Magnoliopsida</taxon>
        <taxon>Liliopsida</taxon>
        <taxon>Zingiberales</taxon>
        <taxon>Zingiberaceae</taxon>
        <taxon>Zingiber</taxon>
    </lineage>
</organism>